<gene>
    <name evidence="1" type="ORF">SAMN04488121_10835</name>
</gene>
<dbReference type="Proteomes" id="UP000199045">
    <property type="component" value="Unassembled WGS sequence"/>
</dbReference>
<reference evidence="1 2" key="1">
    <citation type="submission" date="2016-10" db="EMBL/GenBank/DDBJ databases">
        <authorList>
            <person name="de Groot N.N."/>
        </authorList>
    </citation>
    <scope>NUCLEOTIDE SEQUENCE [LARGE SCALE GENOMIC DNA]</scope>
    <source>
        <strain evidence="1 2">DSM 527</strain>
    </source>
</reference>
<evidence type="ECO:0000313" key="2">
    <source>
        <dbReference type="Proteomes" id="UP000199045"/>
    </source>
</evidence>
<dbReference type="RefSeq" id="WP_089836178.1">
    <property type="nucleotide sequence ID" value="NZ_FNBN01000008.1"/>
</dbReference>
<sequence length="124" mass="13950">MAKIPCTCGNRIIDISDNLPTKGAIIPNQLYDDLQGKLDEIVIGLKKHRENKEILTFNGRPIPANATDEDIIGITFFSYHGSISKEIWQCNACGRILIWHKGKERFIFFSPDSEGSENILSKDT</sequence>
<evidence type="ECO:0000313" key="1">
    <source>
        <dbReference type="EMBL" id="SDH00886.1"/>
    </source>
</evidence>
<organism evidence="1 2">
    <name type="scientific">Chitinophaga filiformis</name>
    <name type="common">Myxococcus filiformis</name>
    <name type="synonym">Flexibacter filiformis</name>
    <dbReference type="NCBI Taxonomy" id="104663"/>
    <lineage>
        <taxon>Bacteria</taxon>
        <taxon>Pseudomonadati</taxon>
        <taxon>Bacteroidota</taxon>
        <taxon>Chitinophagia</taxon>
        <taxon>Chitinophagales</taxon>
        <taxon>Chitinophagaceae</taxon>
        <taxon>Chitinophaga</taxon>
    </lineage>
</organism>
<dbReference type="STRING" id="104663.SAMN04488121_10835"/>
<accession>A0A1G7YXA1</accession>
<name>A0A1G7YXA1_CHIFI</name>
<proteinExistence type="predicted"/>
<dbReference type="OrthoDB" id="1821427at2"/>
<dbReference type="AlphaFoldDB" id="A0A1G7YXA1"/>
<dbReference type="EMBL" id="FNBN01000008">
    <property type="protein sequence ID" value="SDH00886.1"/>
    <property type="molecule type" value="Genomic_DNA"/>
</dbReference>
<protein>
    <submittedName>
        <fullName evidence="1">Uncharacterized protein</fullName>
    </submittedName>
</protein>